<name>A0A0A9AZT1_ARUDO</name>
<dbReference type="EMBL" id="GBRH01242487">
    <property type="protein sequence ID" value="JAD55408.1"/>
    <property type="molecule type" value="Transcribed_RNA"/>
</dbReference>
<organism evidence="1">
    <name type="scientific">Arundo donax</name>
    <name type="common">Giant reed</name>
    <name type="synonym">Donax arundinaceus</name>
    <dbReference type="NCBI Taxonomy" id="35708"/>
    <lineage>
        <taxon>Eukaryota</taxon>
        <taxon>Viridiplantae</taxon>
        <taxon>Streptophyta</taxon>
        <taxon>Embryophyta</taxon>
        <taxon>Tracheophyta</taxon>
        <taxon>Spermatophyta</taxon>
        <taxon>Magnoliopsida</taxon>
        <taxon>Liliopsida</taxon>
        <taxon>Poales</taxon>
        <taxon>Poaceae</taxon>
        <taxon>PACMAD clade</taxon>
        <taxon>Arundinoideae</taxon>
        <taxon>Arundineae</taxon>
        <taxon>Arundo</taxon>
    </lineage>
</organism>
<sequence length="33" mass="3505">MSTDPSLVCSEPATCIEAPKASYLGFSSEQQNL</sequence>
<reference evidence="1" key="2">
    <citation type="journal article" date="2015" name="Data Brief">
        <title>Shoot transcriptome of the giant reed, Arundo donax.</title>
        <authorList>
            <person name="Barrero R.A."/>
            <person name="Guerrero F.D."/>
            <person name="Moolhuijzen P."/>
            <person name="Goolsby J.A."/>
            <person name="Tidwell J."/>
            <person name="Bellgard S.E."/>
            <person name="Bellgard M.I."/>
        </authorList>
    </citation>
    <scope>NUCLEOTIDE SEQUENCE</scope>
    <source>
        <tissue evidence="1">Shoot tissue taken approximately 20 cm above the soil surface</tissue>
    </source>
</reference>
<proteinExistence type="predicted"/>
<evidence type="ECO:0000313" key="1">
    <source>
        <dbReference type="EMBL" id="JAD55408.1"/>
    </source>
</evidence>
<accession>A0A0A9AZT1</accession>
<protein>
    <submittedName>
        <fullName evidence="1">Uncharacterized protein</fullName>
    </submittedName>
</protein>
<dbReference type="AlphaFoldDB" id="A0A0A9AZT1"/>
<reference evidence="1" key="1">
    <citation type="submission" date="2014-09" db="EMBL/GenBank/DDBJ databases">
        <authorList>
            <person name="Magalhaes I.L.F."/>
            <person name="Oliveira U."/>
            <person name="Santos F.R."/>
            <person name="Vidigal T.H.D.A."/>
            <person name="Brescovit A.D."/>
            <person name="Santos A.J."/>
        </authorList>
    </citation>
    <scope>NUCLEOTIDE SEQUENCE</scope>
    <source>
        <tissue evidence="1">Shoot tissue taken approximately 20 cm above the soil surface</tissue>
    </source>
</reference>